<proteinExistence type="predicted"/>
<evidence type="ECO:0000313" key="1">
    <source>
        <dbReference type="EMBL" id="SEM76294.1"/>
    </source>
</evidence>
<organism evidence="1 2">
    <name type="scientific">Syntrophus gentianae</name>
    <dbReference type="NCBI Taxonomy" id="43775"/>
    <lineage>
        <taxon>Bacteria</taxon>
        <taxon>Pseudomonadati</taxon>
        <taxon>Thermodesulfobacteriota</taxon>
        <taxon>Syntrophia</taxon>
        <taxon>Syntrophales</taxon>
        <taxon>Syntrophaceae</taxon>
        <taxon>Syntrophus</taxon>
    </lineage>
</organism>
<gene>
    <name evidence="1" type="ORF">SAMN04489760_1443</name>
</gene>
<sequence>MTVENINVENAMQRVNDLIAQEKNLSPALKASLEAATVVSWNWNR</sequence>
<accession>A0A1H8B2H9</accession>
<evidence type="ECO:0000313" key="2">
    <source>
        <dbReference type="Proteomes" id="UP000198744"/>
    </source>
</evidence>
<dbReference type="AlphaFoldDB" id="A0A1H8B2H9"/>
<reference evidence="1 2" key="1">
    <citation type="submission" date="2016-10" db="EMBL/GenBank/DDBJ databases">
        <authorList>
            <person name="de Groot N.N."/>
        </authorList>
    </citation>
    <scope>NUCLEOTIDE SEQUENCE [LARGE SCALE GENOMIC DNA]</scope>
    <source>
        <strain evidence="1 2">DSM 8423</strain>
    </source>
</reference>
<dbReference type="EMBL" id="FOBS01000044">
    <property type="protein sequence ID" value="SEM76294.1"/>
    <property type="molecule type" value="Genomic_DNA"/>
</dbReference>
<name>A0A1H8B2H9_9BACT</name>
<protein>
    <submittedName>
        <fullName evidence="1">Uncharacterized protein</fullName>
    </submittedName>
</protein>
<keyword evidence="2" id="KW-1185">Reference proteome</keyword>
<dbReference type="Proteomes" id="UP000198744">
    <property type="component" value="Unassembled WGS sequence"/>
</dbReference>